<evidence type="ECO:0000313" key="7">
    <source>
        <dbReference type="Proteomes" id="UP001596150"/>
    </source>
</evidence>
<comment type="subcellular location">
    <subcellularLocation>
        <location evidence="1">Cell envelope</location>
    </subcellularLocation>
</comment>
<dbReference type="Gene3D" id="3.40.50.2300">
    <property type="match status" value="2"/>
</dbReference>
<accession>A0ABW0PW57</accession>
<protein>
    <submittedName>
        <fullName evidence="6">Sugar ABC transporter substrate-binding protein</fullName>
    </submittedName>
</protein>
<organism evidence="6 7">
    <name type="scientific">Kaistia terrae</name>
    <dbReference type="NCBI Taxonomy" id="537017"/>
    <lineage>
        <taxon>Bacteria</taxon>
        <taxon>Pseudomonadati</taxon>
        <taxon>Pseudomonadota</taxon>
        <taxon>Alphaproteobacteria</taxon>
        <taxon>Hyphomicrobiales</taxon>
        <taxon>Kaistiaceae</taxon>
        <taxon>Kaistia</taxon>
    </lineage>
</organism>
<sequence length="377" mass="39382">MTALKSLNRGVIAGAMLALSAVAANAADGAVAIAGKSFSTELCEPADPAAVKDIPAAVSGFTGYASEPGAWLDQPEASALTGKRVALSVMGLGQPYFLAIKGHWERLAAKYKFELKVYDGRFDAGTVQKLVDDIISDAPDAVAFAPLDSGAAVPQVKRMLEAGLKVVTYNVQPTEVVAPRVFANDFDGPRIVGCNAARYFKEKFGDKPAVIGIVDLPQLPQVQDRKNGFLYGFKSLIPTAVVAQSVDGGGVIDKANPAAADLLQGNPTLNVIFGINNDSSLGAIAAMKAAGSYSPDWGVVASVDGSEPVMSELGSDASPLKAESGYPPYDFSLATFNLLAATVEGKTNPNTQVVVGYPPISPTEEGIKTWLTQQYPR</sequence>
<comment type="caution">
    <text evidence="6">The sequence shown here is derived from an EMBL/GenBank/DDBJ whole genome shotgun (WGS) entry which is preliminary data.</text>
</comment>
<gene>
    <name evidence="6" type="ORF">ACFPP9_12515</name>
</gene>
<dbReference type="EMBL" id="JBHSML010000003">
    <property type="protein sequence ID" value="MFC5516598.1"/>
    <property type="molecule type" value="Genomic_DNA"/>
</dbReference>
<dbReference type="CDD" id="cd01536">
    <property type="entry name" value="PBP1_ABC_sugar_binding-like"/>
    <property type="match status" value="1"/>
</dbReference>
<evidence type="ECO:0000256" key="3">
    <source>
        <dbReference type="ARBA" id="ARBA00022729"/>
    </source>
</evidence>
<evidence type="ECO:0000313" key="6">
    <source>
        <dbReference type="EMBL" id="MFC5516598.1"/>
    </source>
</evidence>
<dbReference type="SUPFAM" id="SSF53822">
    <property type="entry name" value="Periplasmic binding protein-like I"/>
    <property type="match status" value="1"/>
</dbReference>
<reference evidence="7" key="1">
    <citation type="journal article" date="2019" name="Int. J. Syst. Evol. Microbiol.">
        <title>The Global Catalogue of Microorganisms (GCM) 10K type strain sequencing project: providing services to taxonomists for standard genome sequencing and annotation.</title>
        <authorList>
            <consortium name="The Broad Institute Genomics Platform"/>
            <consortium name="The Broad Institute Genome Sequencing Center for Infectious Disease"/>
            <person name="Wu L."/>
            <person name="Ma J."/>
        </authorList>
    </citation>
    <scope>NUCLEOTIDE SEQUENCE [LARGE SCALE GENOMIC DNA]</scope>
    <source>
        <strain evidence="7">KACC 12633</strain>
    </source>
</reference>
<keyword evidence="7" id="KW-1185">Reference proteome</keyword>
<dbReference type="InterPro" id="IPR025997">
    <property type="entry name" value="SBP_2_dom"/>
</dbReference>
<keyword evidence="3 4" id="KW-0732">Signal</keyword>
<feature type="domain" description="Periplasmic binding protein" evidence="5">
    <location>
        <begin position="85"/>
        <end position="311"/>
    </location>
</feature>
<evidence type="ECO:0000256" key="1">
    <source>
        <dbReference type="ARBA" id="ARBA00004196"/>
    </source>
</evidence>
<dbReference type="RefSeq" id="WP_266344157.1">
    <property type="nucleotide sequence ID" value="NZ_JAPKNH010000004.1"/>
</dbReference>
<name>A0ABW0PW57_9HYPH</name>
<evidence type="ECO:0000256" key="4">
    <source>
        <dbReference type="SAM" id="SignalP"/>
    </source>
</evidence>
<feature type="signal peptide" evidence="4">
    <location>
        <begin position="1"/>
        <end position="26"/>
    </location>
</feature>
<dbReference type="Proteomes" id="UP001596150">
    <property type="component" value="Unassembled WGS sequence"/>
</dbReference>
<proteinExistence type="inferred from homology"/>
<feature type="chain" id="PRO_5045417683" evidence="4">
    <location>
        <begin position="27"/>
        <end position="377"/>
    </location>
</feature>
<dbReference type="PANTHER" id="PTHR46847">
    <property type="entry name" value="D-ALLOSE-BINDING PERIPLASMIC PROTEIN-RELATED"/>
    <property type="match status" value="1"/>
</dbReference>
<dbReference type="PANTHER" id="PTHR46847:SF1">
    <property type="entry name" value="D-ALLOSE-BINDING PERIPLASMIC PROTEIN-RELATED"/>
    <property type="match status" value="1"/>
</dbReference>
<dbReference type="InterPro" id="IPR028082">
    <property type="entry name" value="Peripla_BP_I"/>
</dbReference>
<dbReference type="Pfam" id="PF13407">
    <property type="entry name" value="Peripla_BP_4"/>
    <property type="match status" value="1"/>
</dbReference>
<comment type="similarity">
    <text evidence="2">Belongs to the bacterial solute-binding protein 2 family.</text>
</comment>
<evidence type="ECO:0000259" key="5">
    <source>
        <dbReference type="Pfam" id="PF13407"/>
    </source>
</evidence>
<evidence type="ECO:0000256" key="2">
    <source>
        <dbReference type="ARBA" id="ARBA00007639"/>
    </source>
</evidence>